<organism evidence="2 3">
    <name type="scientific">Pontibacter locisalis</name>
    <dbReference type="NCBI Taxonomy" id="1719035"/>
    <lineage>
        <taxon>Bacteria</taxon>
        <taxon>Pseudomonadati</taxon>
        <taxon>Bacteroidota</taxon>
        <taxon>Cytophagia</taxon>
        <taxon>Cytophagales</taxon>
        <taxon>Hymenobacteraceae</taxon>
        <taxon>Pontibacter</taxon>
    </lineage>
</organism>
<name>A0ABW5IP55_9BACT</name>
<dbReference type="RefSeq" id="WP_377509916.1">
    <property type="nucleotide sequence ID" value="NZ_JBHULU010000021.1"/>
</dbReference>
<reference evidence="3" key="1">
    <citation type="journal article" date="2019" name="Int. J. Syst. Evol. Microbiol.">
        <title>The Global Catalogue of Microorganisms (GCM) 10K type strain sequencing project: providing services to taxonomists for standard genome sequencing and annotation.</title>
        <authorList>
            <consortium name="The Broad Institute Genomics Platform"/>
            <consortium name="The Broad Institute Genome Sequencing Center for Infectious Disease"/>
            <person name="Wu L."/>
            <person name="Ma J."/>
        </authorList>
    </citation>
    <scope>NUCLEOTIDE SEQUENCE [LARGE SCALE GENOMIC DNA]</scope>
    <source>
        <strain evidence="3">KCTC 42498</strain>
    </source>
</reference>
<proteinExistence type="predicted"/>
<dbReference type="EMBL" id="JBHULU010000021">
    <property type="protein sequence ID" value="MFD2515356.1"/>
    <property type="molecule type" value="Genomic_DNA"/>
</dbReference>
<evidence type="ECO:0000313" key="2">
    <source>
        <dbReference type="EMBL" id="MFD2515356.1"/>
    </source>
</evidence>
<evidence type="ECO:0000259" key="1">
    <source>
        <dbReference type="Pfam" id="PF13548"/>
    </source>
</evidence>
<feature type="domain" description="DUF4126" evidence="1">
    <location>
        <begin position="12"/>
        <end position="136"/>
    </location>
</feature>
<accession>A0ABW5IP55</accession>
<keyword evidence="3" id="KW-1185">Reference proteome</keyword>
<protein>
    <submittedName>
        <fullName evidence="2">DUF4126 family protein</fullName>
    </submittedName>
</protein>
<sequence>MLYDQDNYIWKTVGLGAVAGMRAMSAPAILSNELSKIPTAHLSHSPLHYLQSGPVSTGLKLMAATEMLGDKIPRIPDRISPPSLLIRAASGAVVGATLFTANKDKAVKGALLGALAAVAATYGSFYLRKTVTEHTSFPDSFSGAIEDALMLSSGLAITKS</sequence>
<gene>
    <name evidence="2" type="ORF">ACFSRY_15895</name>
</gene>
<comment type="caution">
    <text evidence="2">The sequence shown here is derived from an EMBL/GenBank/DDBJ whole genome shotgun (WGS) entry which is preliminary data.</text>
</comment>
<dbReference type="InterPro" id="IPR025196">
    <property type="entry name" value="DUF4126"/>
</dbReference>
<dbReference type="Pfam" id="PF13548">
    <property type="entry name" value="DUF4126"/>
    <property type="match status" value="1"/>
</dbReference>
<dbReference type="Proteomes" id="UP001597544">
    <property type="component" value="Unassembled WGS sequence"/>
</dbReference>
<evidence type="ECO:0000313" key="3">
    <source>
        <dbReference type="Proteomes" id="UP001597544"/>
    </source>
</evidence>